<dbReference type="InterPro" id="IPR002347">
    <property type="entry name" value="SDR_fam"/>
</dbReference>
<dbReference type="PANTHER" id="PTHR42760">
    <property type="entry name" value="SHORT-CHAIN DEHYDROGENASES/REDUCTASES FAMILY MEMBER"/>
    <property type="match status" value="1"/>
</dbReference>
<dbReference type="GO" id="GO:0006633">
    <property type="term" value="P:fatty acid biosynthetic process"/>
    <property type="evidence" value="ECO:0007669"/>
    <property type="project" value="TreeGrafter"/>
</dbReference>
<evidence type="ECO:0000313" key="4">
    <source>
        <dbReference type="Proteomes" id="UP001150238"/>
    </source>
</evidence>
<reference evidence="3" key="2">
    <citation type="journal article" date="2023" name="Proc. Natl. Acad. Sci. U.S.A.">
        <title>A global phylogenomic analysis of the shiitake genus Lentinula.</title>
        <authorList>
            <person name="Sierra-Patev S."/>
            <person name="Min B."/>
            <person name="Naranjo-Ortiz M."/>
            <person name="Looney B."/>
            <person name="Konkel Z."/>
            <person name="Slot J.C."/>
            <person name="Sakamoto Y."/>
            <person name="Steenwyk J.L."/>
            <person name="Rokas A."/>
            <person name="Carro J."/>
            <person name="Camarero S."/>
            <person name="Ferreira P."/>
            <person name="Molpeceres G."/>
            <person name="Ruiz-Duenas F.J."/>
            <person name="Serrano A."/>
            <person name="Henrissat B."/>
            <person name="Drula E."/>
            <person name="Hughes K.W."/>
            <person name="Mata J.L."/>
            <person name="Ishikawa N.K."/>
            <person name="Vargas-Isla R."/>
            <person name="Ushijima S."/>
            <person name="Smith C.A."/>
            <person name="Donoghue J."/>
            <person name="Ahrendt S."/>
            <person name="Andreopoulos W."/>
            <person name="He G."/>
            <person name="LaButti K."/>
            <person name="Lipzen A."/>
            <person name="Ng V."/>
            <person name="Riley R."/>
            <person name="Sandor L."/>
            <person name="Barry K."/>
            <person name="Martinez A.T."/>
            <person name="Xiao Y."/>
            <person name="Gibbons J.G."/>
            <person name="Terashima K."/>
            <person name="Grigoriev I.V."/>
            <person name="Hibbett D."/>
        </authorList>
    </citation>
    <scope>NUCLEOTIDE SEQUENCE</scope>
    <source>
        <strain evidence="3">Sp2 HRB7682 ss15</strain>
    </source>
</reference>
<dbReference type="PRINTS" id="PR00081">
    <property type="entry name" value="GDHRDH"/>
</dbReference>
<gene>
    <name evidence="3" type="ORF">C8J55DRAFT_537746</name>
</gene>
<evidence type="ECO:0000256" key="2">
    <source>
        <dbReference type="ARBA" id="ARBA00022857"/>
    </source>
</evidence>
<sequence length="258" mass="27179">MSNSDTRVAIVTGAAQGIGRAIAIRLAKDGYDIAVSDLASKNSLTSQVVLEIKKLGRNAVSIPADISVEKDVQNMVQQTLQTFNGLDVMVANAGVAHLGSIIDTPVEDLERIHSVNIKGTYMCYREAAKVMIERKRGGNIIGACSLAGKKIDLYGSSKFAVRCITQAAAAEWGKLGIRVNGYAPGVVSTPLLTDMDARFGELTGAGPGAYTEFMKTQAALGRNSEPEETASVVSFLASDASSFITGQTIAVDGGVWFD</sequence>
<protein>
    <recommendedName>
        <fullName evidence="5">Acetoin reductase family protein</fullName>
    </recommendedName>
</protein>
<reference evidence="3" key="1">
    <citation type="submission" date="2022-08" db="EMBL/GenBank/DDBJ databases">
        <authorList>
            <consortium name="DOE Joint Genome Institute"/>
            <person name="Min B."/>
            <person name="Riley R."/>
            <person name="Sierra-Patev S."/>
            <person name="Naranjo-Ortiz M."/>
            <person name="Looney B."/>
            <person name="Konkel Z."/>
            <person name="Slot J.C."/>
            <person name="Sakamoto Y."/>
            <person name="Steenwyk J.L."/>
            <person name="Rokas A."/>
            <person name="Carro J."/>
            <person name="Camarero S."/>
            <person name="Ferreira P."/>
            <person name="Molpeceres G."/>
            <person name="Ruiz-Duenas F.J."/>
            <person name="Serrano A."/>
            <person name="Henrissat B."/>
            <person name="Drula E."/>
            <person name="Hughes K.W."/>
            <person name="Mata J.L."/>
            <person name="Ishikawa N.K."/>
            <person name="Vargas-Isla R."/>
            <person name="Ushijima S."/>
            <person name="Smith C.A."/>
            <person name="Ahrendt S."/>
            <person name="Andreopoulos W."/>
            <person name="He G."/>
            <person name="Labutti K."/>
            <person name="Lipzen A."/>
            <person name="Ng V."/>
            <person name="Sandor L."/>
            <person name="Barry K."/>
            <person name="Martinez A.T."/>
            <person name="Xiao Y."/>
            <person name="Gibbons J.G."/>
            <person name="Terashima K."/>
            <person name="Hibbett D.S."/>
            <person name="Grigoriev I.V."/>
        </authorList>
    </citation>
    <scope>NUCLEOTIDE SEQUENCE</scope>
    <source>
        <strain evidence="3">Sp2 HRB7682 ss15</strain>
    </source>
</reference>
<evidence type="ECO:0000313" key="3">
    <source>
        <dbReference type="EMBL" id="KAJ4469983.1"/>
    </source>
</evidence>
<dbReference type="AlphaFoldDB" id="A0A9W9DGW5"/>
<dbReference type="PRINTS" id="PR00080">
    <property type="entry name" value="SDRFAMILY"/>
</dbReference>
<dbReference type="SUPFAM" id="SSF51735">
    <property type="entry name" value="NAD(P)-binding Rossmann-fold domains"/>
    <property type="match status" value="1"/>
</dbReference>
<evidence type="ECO:0000256" key="1">
    <source>
        <dbReference type="ARBA" id="ARBA00006484"/>
    </source>
</evidence>
<dbReference type="InterPro" id="IPR036291">
    <property type="entry name" value="NAD(P)-bd_dom_sf"/>
</dbReference>
<dbReference type="Gene3D" id="3.40.50.720">
    <property type="entry name" value="NAD(P)-binding Rossmann-like Domain"/>
    <property type="match status" value="1"/>
</dbReference>
<comment type="similarity">
    <text evidence="1">Belongs to the short-chain dehydrogenases/reductases (SDR) family.</text>
</comment>
<dbReference type="PROSITE" id="PS00061">
    <property type="entry name" value="ADH_SHORT"/>
    <property type="match status" value="1"/>
</dbReference>
<dbReference type="GO" id="GO:0048038">
    <property type="term" value="F:quinone binding"/>
    <property type="evidence" value="ECO:0007669"/>
    <property type="project" value="TreeGrafter"/>
</dbReference>
<dbReference type="Pfam" id="PF13561">
    <property type="entry name" value="adh_short_C2"/>
    <property type="match status" value="1"/>
</dbReference>
<accession>A0A9W9DGW5</accession>
<keyword evidence="2" id="KW-0521">NADP</keyword>
<dbReference type="FunFam" id="3.40.50.720:FF:000084">
    <property type="entry name" value="Short-chain dehydrogenase reductase"/>
    <property type="match status" value="1"/>
</dbReference>
<comment type="caution">
    <text evidence="3">The sequence shown here is derived from an EMBL/GenBank/DDBJ whole genome shotgun (WGS) entry which is preliminary data.</text>
</comment>
<proteinExistence type="inferred from homology"/>
<dbReference type="Proteomes" id="UP001150238">
    <property type="component" value="Unassembled WGS sequence"/>
</dbReference>
<dbReference type="InterPro" id="IPR020904">
    <property type="entry name" value="Sc_DH/Rdtase_CS"/>
</dbReference>
<dbReference type="EMBL" id="JANVFS010000033">
    <property type="protein sequence ID" value="KAJ4469983.1"/>
    <property type="molecule type" value="Genomic_DNA"/>
</dbReference>
<dbReference type="GO" id="GO:0016616">
    <property type="term" value="F:oxidoreductase activity, acting on the CH-OH group of donors, NAD or NADP as acceptor"/>
    <property type="evidence" value="ECO:0007669"/>
    <property type="project" value="TreeGrafter"/>
</dbReference>
<organism evidence="3 4">
    <name type="scientific">Lentinula lateritia</name>
    <dbReference type="NCBI Taxonomy" id="40482"/>
    <lineage>
        <taxon>Eukaryota</taxon>
        <taxon>Fungi</taxon>
        <taxon>Dikarya</taxon>
        <taxon>Basidiomycota</taxon>
        <taxon>Agaricomycotina</taxon>
        <taxon>Agaricomycetes</taxon>
        <taxon>Agaricomycetidae</taxon>
        <taxon>Agaricales</taxon>
        <taxon>Marasmiineae</taxon>
        <taxon>Omphalotaceae</taxon>
        <taxon>Lentinula</taxon>
    </lineage>
</organism>
<evidence type="ECO:0008006" key="5">
    <source>
        <dbReference type="Google" id="ProtNLM"/>
    </source>
</evidence>
<name>A0A9W9DGW5_9AGAR</name>
<dbReference type="PANTHER" id="PTHR42760:SF121">
    <property type="entry name" value="3-OXOACYL-(ACYL-CARRIER-PROTEIN) REDUCTASE"/>
    <property type="match status" value="1"/>
</dbReference>